<dbReference type="STRING" id="1450539.A0A318ZWN6"/>
<feature type="compositionally biased region" description="Pro residues" evidence="1">
    <location>
        <begin position="157"/>
        <end position="168"/>
    </location>
</feature>
<gene>
    <name evidence="3" type="ORF">BP01DRAFT_379131</name>
</gene>
<feature type="domain" description="Nitrogen regulatory protein areA GATA-like" evidence="2">
    <location>
        <begin position="34"/>
        <end position="62"/>
    </location>
</feature>
<feature type="compositionally biased region" description="Low complexity" evidence="1">
    <location>
        <begin position="235"/>
        <end position="249"/>
    </location>
</feature>
<feature type="compositionally biased region" description="Polar residues" evidence="1">
    <location>
        <begin position="487"/>
        <end position="501"/>
    </location>
</feature>
<dbReference type="GeneID" id="37078355"/>
<reference evidence="3 4" key="1">
    <citation type="submission" date="2016-12" db="EMBL/GenBank/DDBJ databases">
        <title>The genomes of Aspergillus section Nigri reveals drivers in fungal speciation.</title>
        <authorList>
            <consortium name="DOE Joint Genome Institute"/>
            <person name="Vesth T.C."/>
            <person name="Nybo J."/>
            <person name="Theobald S."/>
            <person name="Brandl J."/>
            <person name="Frisvad J.C."/>
            <person name="Nielsen K.F."/>
            <person name="Lyhne E.K."/>
            <person name="Kogle M.E."/>
            <person name="Kuo A."/>
            <person name="Riley R."/>
            <person name="Clum A."/>
            <person name="Nolan M."/>
            <person name="Lipzen A."/>
            <person name="Salamov A."/>
            <person name="Henrissat B."/>
            <person name="Wiebenga A."/>
            <person name="De Vries R.P."/>
            <person name="Grigoriev I.V."/>
            <person name="Mortensen U.H."/>
            <person name="Andersen M.R."/>
            <person name="Baker S.E."/>
        </authorList>
    </citation>
    <scope>NUCLEOTIDE SEQUENCE [LARGE SCALE GENOMIC DNA]</scope>
    <source>
        <strain evidence="3 4">JOP 1030-1</strain>
    </source>
</reference>
<dbReference type="EMBL" id="KZ821220">
    <property type="protein sequence ID" value="PYH48723.1"/>
    <property type="molecule type" value="Genomic_DNA"/>
</dbReference>
<evidence type="ECO:0000256" key="1">
    <source>
        <dbReference type="SAM" id="MobiDB-lite"/>
    </source>
</evidence>
<evidence type="ECO:0000313" key="3">
    <source>
        <dbReference type="EMBL" id="PYH48723.1"/>
    </source>
</evidence>
<feature type="region of interest" description="Disordered" evidence="1">
    <location>
        <begin position="335"/>
        <end position="357"/>
    </location>
</feature>
<feature type="region of interest" description="Disordered" evidence="1">
    <location>
        <begin position="481"/>
        <end position="548"/>
    </location>
</feature>
<accession>A0A318ZWN6</accession>
<dbReference type="InterPro" id="IPR013860">
    <property type="entry name" value="AreA_GATA"/>
</dbReference>
<dbReference type="Pfam" id="PF08550">
    <property type="entry name" value="GATA_AreA"/>
    <property type="match status" value="1"/>
</dbReference>
<name>A0A318ZWN6_9EURO</name>
<organism evidence="3 4">
    <name type="scientific">Aspergillus saccharolyticus JOP 1030-1</name>
    <dbReference type="NCBI Taxonomy" id="1450539"/>
    <lineage>
        <taxon>Eukaryota</taxon>
        <taxon>Fungi</taxon>
        <taxon>Dikarya</taxon>
        <taxon>Ascomycota</taxon>
        <taxon>Pezizomycotina</taxon>
        <taxon>Eurotiomycetes</taxon>
        <taxon>Eurotiomycetidae</taxon>
        <taxon>Eurotiales</taxon>
        <taxon>Aspergillaceae</taxon>
        <taxon>Aspergillus</taxon>
        <taxon>Aspergillus subgen. Circumdati</taxon>
    </lineage>
</organism>
<dbReference type="AlphaFoldDB" id="A0A318ZWN6"/>
<dbReference type="RefSeq" id="XP_025434705.1">
    <property type="nucleotide sequence ID" value="XM_025577126.1"/>
</dbReference>
<evidence type="ECO:0000313" key="4">
    <source>
        <dbReference type="Proteomes" id="UP000248349"/>
    </source>
</evidence>
<feature type="compositionally biased region" description="Acidic residues" evidence="1">
    <location>
        <begin position="502"/>
        <end position="523"/>
    </location>
</feature>
<feature type="region of interest" description="Disordered" evidence="1">
    <location>
        <begin position="93"/>
        <end position="315"/>
    </location>
</feature>
<sequence>MEHLPRGLLATATQKVSADLTAADMVELADVARLWRVYSANPSVHNDDKGYRLENLFWRIWGNRRLSRSLSGSMLADLFSRIADQRSISLSELHKAHKRASQVDKPRKPSSSSGKPLAPILKKPSSSHSSHGETHKTTRILLTGLDGQTTTRKPSNTPTPIPAPPLVVPEPAARAPQRKIVLTAKARGTKRRPVIKRRKSSQHSTGTTGSSTQDPAPLMTDYPESRPVLMRRKSSQQSETSSSVVETPPDSVDAKGLPRSKPRGSHQSSSTSDNSARVHTPQSDSVSGSKNLVESPKSMLSESLQQPESATLTVDCQTQAKPAEMKVSETVKEVAISPKGTNGGLSVESQSETATVIDRPEEPRLPEEFLEQLKELLNPVNPPRPPSPPPHKRPWGDFLVHPPTPKPNVFVPSAIRRYDYRYLEAKNYQPTTAKLVDKDFRQRFSDSVRTEHFLASTLGGSSWGVSTTRSNPMQTADTLIDSGIQGHGNTLTPGSGATVETVSDDEISGESDVEVNDGEEEDLAGQSGFSLPPRRSGISDLLDQSRRR</sequence>
<feature type="compositionally biased region" description="Low complexity" evidence="1">
    <location>
        <begin position="202"/>
        <end position="213"/>
    </location>
</feature>
<protein>
    <recommendedName>
        <fullName evidence="2">Nitrogen regulatory protein areA GATA-like domain-containing protein</fullName>
    </recommendedName>
</protein>
<proteinExistence type="predicted"/>
<dbReference type="OrthoDB" id="5424234at2759"/>
<feature type="compositionally biased region" description="Basic residues" evidence="1">
    <location>
        <begin position="187"/>
        <end position="201"/>
    </location>
</feature>
<feature type="compositionally biased region" description="Polar residues" evidence="1">
    <location>
        <begin position="265"/>
        <end position="315"/>
    </location>
</feature>
<evidence type="ECO:0000259" key="2">
    <source>
        <dbReference type="Pfam" id="PF08550"/>
    </source>
</evidence>
<dbReference type="Proteomes" id="UP000248349">
    <property type="component" value="Unassembled WGS sequence"/>
</dbReference>
<keyword evidence="4" id="KW-1185">Reference proteome</keyword>